<comment type="caution">
    <text evidence="19">The sequence shown here is derived from an EMBL/GenBank/DDBJ whole genome shotgun (WGS) entry which is preliminary data.</text>
</comment>
<feature type="compositionally biased region" description="Acidic residues" evidence="15">
    <location>
        <begin position="846"/>
        <end position="856"/>
    </location>
</feature>
<feature type="transmembrane region" description="Helical" evidence="16">
    <location>
        <begin position="723"/>
        <end position="746"/>
    </location>
</feature>
<evidence type="ECO:0000256" key="13">
    <source>
        <dbReference type="PIRSR" id="PIRSR615500-1"/>
    </source>
</evidence>
<dbReference type="PROSITE" id="PS51829">
    <property type="entry name" value="P_HOMO_B"/>
    <property type="match status" value="1"/>
</dbReference>
<evidence type="ECO:0000256" key="17">
    <source>
        <dbReference type="SAM" id="SignalP"/>
    </source>
</evidence>
<dbReference type="InterPro" id="IPR023828">
    <property type="entry name" value="Peptidase_S8_Ser-AS"/>
</dbReference>
<dbReference type="FunFam" id="2.60.120.260:FF:000026">
    <property type="entry name" value="proprotein convertase subtilisin/kexin type 7"/>
    <property type="match status" value="1"/>
</dbReference>
<evidence type="ECO:0000256" key="9">
    <source>
        <dbReference type="ARBA" id="ARBA00022989"/>
    </source>
</evidence>
<dbReference type="InterPro" id="IPR002884">
    <property type="entry name" value="P_dom"/>
</dbReference>
<comment type="subcellular location">
    <subcellularLocation>
        <location evidence="1">Membrane</location>
    </subcellularLocation>
</comment>
<dbReference type="GO" id="GO:0004252">
    <property type="term" value="F:serine-type endopeptidase activity"/>
    <property type="evidence" value="ECO:0007669"/>
    <property type="project" value="UniProtKB-UniRule"/>
</dbReference>
<dbReference type="InterPro" id="IPR008979">
    <property type="entry name" value="Galactose-bd-like_sf"/>
</dbReference>
<feature type="compositionally biased region" description="Basic and acidic residues" evidence="15">
    <location>
        <begin position="217"/>
        <end position="234"/>
    </location>
</feature>
<feature type="signal peptide" evidence="17">
    <location>
        <begin position="1"/>
        <end position="18"/>
    </location>
</feature>
<evidence type="ECO:0000256" key="10">
    <source>
        <dbReference type="ARBA" id="ARBA00023136"/>
    </source>
</evidence>
<organism evidence="19 20">
    <name type="scientific">Pleurostoma richardsiae</name>
    <dbReference type="NCBI Taxonomy" id="41990"/>
    <lineage>
        <taxon>Eukaryota</taxon>
        <taxon>Fungi</taxon>
        <taxon>Dikarya</taxon>
        <taxon>Ascomycota</taxon>
        <taxon>Pezizomycotina</taxon>
        <taxon>Sordariomycetes</taxon>
        <taxon>Sordariomycetidae</taxon>
        <taxon>Calosphaeriales</taxon>
        <taxon>Pleurostomataceae</taxon>
        <taxon>Pleurostoma</taxon>
    </lineage>
</organism>
<dbReference type="InterPro" id="IPR022398">
    <property type="entry name" value="Peptidase_S8_His-AS"/>
</dbReference>
<evidence type="ECO:0000256" key="5">
    <source>
        <dbReference type="ARBA" id="ARBA00022729"/>
    </source>
</evidence>
<dbReference type="Proteomes" id="UP001174694">
    <property type="component" value="Unassembled WGS sequence"/>
</dbReference>
<keyword evidence="20" id="KW-1185">Reference proteome</keyword>
<keyword evidence="10 16" id="KW-0472">Membrane</keyword>
<keyword evidence="4 16" id="KW-0812">Transmembrane</keyword>
<dbReference type="GO" id="GO:0000139">
    <property type="term" value="C:Golgi membrane"/>
    <property type="evidence" value="ECO:0007669"/>
    <property type="project" value="TreeGrafter"/>
</dbReference>
<dbReference type="InterPro" id="IPR000209">
    <property type="entry name" value="Peptidase_S8/S53_dom"/>
</dbReference>
<evidence type="ECO:0000256" key="12">
    <source>
        <dbReference type="ARBA" id="ARBA00023180"/>
    </source>
</evidence>
<dbReference type="GO" id="GO:0016485">
    <property type="term" value="P:protein processing"/>
    <property type="evidence" value="ECO:0007669"/>
    <property type="project" value="TreeGrafter"/>
</dbReference>
<feature type="compositionally biased region" description="Polar residues" evidence="15">
    <location>
        <begin position="676"/>
        <end position="691"/>
    </location>
</feature>
<dbReference type="Gene3D" id="3.40.50.200">
    <property type="entry name" value="Peptidase S8/S53 domain"/>
    <property type="match status" value="1"/>
</dbReference>
<keyword evidence="5 17" id="KW-0732">Signal</keyword>
<dbReference type="Pfam" id="PF01483">
    <property type="entry name" value="P_proprotein"/>
    <property type="match status" value="1"/>
</dbReference>
<evidence type="ECO:0000256" key="15">
    <source>
        <dbReference type="SAM" id="MobiDB-lite"/>
    </source>
</evidence>
<dbReference type="PROSITE" id="PS51257">
    <property type="entry name" value="PROKAR_LIPOPROTEIN"/>
    <property type="match status" value="1"/>
</dbReference>
<keyword evidence="8" id="KW-0106">Calcium</keyword>
<evidence type="ECO:0000256" key="6">
    <source>
        <dbReference type="ARBA" id="ARBA00022801"/>
    </source>
</evidence>
<name>A0AA38S191_9PEZI</name>
<dbReference type="SUPFAM" id="SSF49785">
    <property type="entry name" value="Galactose-binding domain-like"/>
    <property type="match status" value="1"/>
</dbReference>
<dbReference type="PROSITE" id="PS51892">
    <property type="entry name" value="SUBTILASE"/>
    <property type="match status" value="1"/>
</dbReference>
<dbReference type="AlphaFoldDB" id="A0AA38S191"/>
<feature type="chain" id="PRO_5041340350" evidence="17">
    <location>
        <begin position="19"/>
        <end position="868"/>
    </location>
</feature>
<gene>
    <name evidence="19" type="ORF">NKR23_g2594</name>
</gene>
<keyword evidence="7 14" id="KW-0720">Serine protease</keyword>
<evidence type="ECO:0000256" key="16">
    <source>
        <dbReference type="SAM" id="Phobius"/>
    </source>
</evidence>
<dbReference type="Pfam" id="PF00082">
    <property type="entry name" value="Peptidase_S8"/>
    <property type="match status" value="1"/>
</dbReference>
<keyword evidence="9 16" id="KW-1133">Transmembrane helix</keyword>
<dbReference type="PANTHER" id="PTHR42884">
    <property type="entry name" value="PROPROTEIN CONVERTASE SUBTILISIN/KEXIN-RELATED"/>
    <property type="match status" value="1"/>
</dbReference>
<protein>
    <submittedName>
        <fullName evidence="19">Pheromone processing endoprotease KexB</fullName>
    </submittedName>
</protein>
<dbReference type="InterPro" id="IPR036852">
    <property type="entry name" value="Peptidase_S8/S53_dom_sf"/>
</dbReference>
<dbReference type="PANTHER" id="PTHR42884:SF14">
    <property type="entry name" value="NEUROENDOCRINE CONVERTASE 1"/>
    <property type="match status" value="1"/>
</dbReference>
<comment type="similarity">
    <text evidence="2">Belongs to the peptidase S8 family. Furin subfamily.</text>
</comment>
<keyword evidence="6 14" id="KW-0378">Hydrolase</keyword>
<feature type="compositionally biased region" description="Basic and acidic residues" evidence="15">
    <location>
        <begin position="810"/>
        <end position="845"/>
    </location>
</feature>
<evidence type="ECO:0000313" key="19">
    <source>
        <dbReference type="EMBL" id="KAJ9152083.1"/>
    </source>
</evidence>
<feature type="region of interest" description="Disordered" evidence="15">
    <location>
        <begin position="213"/>
        <end position="234"/>
    </location>
</feature>
<evidence type="ECO:0000256" key="11">
    <source>
        <dbReference type="ARBA" id="ARBA00023145"/>
    </source>
</evidence>
<feature type="active site" description="Charge relay system" evidence="13 14">
    <location>
        <position position="405"/>
    </location>
</feature>
<reference evidence="19" key="1">
    <citation type="submission" date="2022-07" db="EMBL/GenBank/DDBJ databases">
        <title>Fungi with potential for degradation of polypropylene.</title>
        <authorList>
            <person name="Gostincar C."/>
        </authorList>
    </citation>
    <scope>NUCLEOTIDE SEQUENCE</scope>
    <source>
        <strain evidence="19">EXF-13308</strain>
    </source>
</reference>
<dbReference type="PROSITE" id="PS00137">
    <property type="entry name" value="SUBTILASE_HIS"/>
    <property type="match status" value="1"/>
</dbReference>
<dbReference type="CDD" id="cd04059">
    <property type="entry name" value="Peptidases_S8_Protein_convertases_Kexins_Furin-like"/>
    <property type="match status" value="1"/>
</dbReference>
<evidence type="ECO:0000256" key="7">
    <source>
        <dbReference type="ARBA" id="ARBA00022825"/>
    </source>
</evidence>
<proteinExistence type="inferred from homology"/>
<feature type="active site" description="Charge relay system" evidence="13 14">
    <location>
        <position position="195"/>
    </location>
</feature>
<feature type="active site" description="Charge relay system" evidence="13 14">
    <location>
        <position position="233"/>
    </location>
</feature>
<dbReference type="FunFam" id="3.40.50.200:FF:000005">
    <property type="entry name" value="Proprotein convertase subtilisin/kexin type 7"/>
    <property type="match status" value="1"/>
</dbReference>
<feature type="region of interest" description="Disordered" evidence="15">
    <location>
        <begin position="792"/>
        <end position="868"/>
    </location>
</feature>
<evidence type="ECO:0000256" key="3">
    <source>
        <dbReference type="ARBA" id="ARBA00022670"/>
    </source>
</evidence>
<accession>A0AA38S191</accession>
<dbReference type="PROSITE" id="PS00138">
    <property type="entry name" value="SUBTILASE_SER"/>
    <property type="match status" value="1"/>
</dbReference>
<dbReference type="InterPro" id="IPR034182">
    <property type="entry name" value="Kexin/furin"/>
</dbReference>
<keyword evidence="3 14" id="KW-0645">Protease</keyword>
<evidence type="ECO:0000256" key="1">
    <source>
        <dbReference type="ARBA" id="ARBA00004370"/>
    </source>
</evidence>
<dbReference type="InterPro" id="IPR015500">
    <property type="entry name" value="Peptidase_S8_subtilisin-rel"/>
</dbReference>
<dbReference type="GO" id="GO:0005802">
    <property type="term" value="C:trans-Golgi network"/>
    <property type="evidence" value="ECO:0007669"/>
    <property type="project" value="TreeGrafter"/>
</dbReference>
<dbReference type="GO" id="GO:0007323">
    <property type="term" value="P:peptide pheromone maturation"/>
    <property type="evidence" value="ECO:0007669"/>
    <property type="project" value="UniProtKB-ARBA"/>
</dbReference>
<dbReference type="SUPFAM" id="SSF52743">
    <property type="entry name" value="Subtilisin-like"/>
    <property type="match status" value="1"/>
</dbReference>
<dbReference type="Gene3D" id="2.60.120.260">
    <property type="entry name" value="Galactose-binding domain-like"/>
    <property type="match status" value="1"/>
</dbReference>
<evidence type="ECO:0000256" key="14">
    <source>
        <dbReference type="PROSITE-ProRule" id="PRU01240"/>
    </source>
</evidence>
<dbReference type="EMBL" id="JANBVO010000005">
    <property type="protein sequence ID" value="KAJ9152083.1"/>
    <property type="molecule type" value="Genomic_DNA"/>
</dbReference>
<evidence type="ECO:0000313" key="20">
    <source>
        <dbReference type="Proteomes" id="UP001174694"/>
    </source>
</evidence>
<evidence type="ECO:0000256" key="2">
    <source>
        <dbReference type="ARBA" id="ARBA00005325"/>
    </source>
</evidence>
<evidence type="ECO:0000259" key="18">
    <source>
        <dbReference type="PROSITE" id="PS51829"/>
    </source>
</evidence>
<feature type="domain" description="P/Homo B" evidence="18">
    <location>
        <begin position="481"/>
        <end position="616"/>
    </location>
</feature>
<keyword evidence="11" id="KW-0865">Zymogen</keyword>
<feature type="region of interest" description="Disordered" evidence="15">
    <location>
        <begin position="643"/>
        <end position="705"/>
    </location>
</feature>
<dbReference type="PRINTS" id="PR00723">
    <property type="entry name" value="SUBTILISIN"/>
</dbReference>
<evidence type="ECO:0000256" key="4">
    <source>
        <dbReference type="ARBA" id="ARBA00022692"/>
    </source>
</evidence>
<evidence type="ECO:0000256" key="8">
    <source>
        <dbReference type="ARBA" id="ARBA00022837"/>
    </source>
</evidence>
<sequence>MKIWPVAGLLGLAACAAAGLPKVHPRDHSNNDYYVLHLDPEISPEQVALRLGLVHEGQLGELKDHHLFAGDKVEHDVVKREVQERRRRKRSLNDRDVLDGVLFSEKQALRQPWEKRVVPPKPAGPISLASRDGNGPVDWAVKKMDDVAAALQINDPIFKEQWHLFNPVQVGHDVNVTSLWLEGITGKNATVAIVDDGLDMYSDDLKPNYYAQGSYDFNDKTDEPKPRLSDDRHGTRCAGEVSAARNDVCGVGVAYDSKIAGLRILSKLISDADEAVAMNYDFQHNQIYSCSWGPPDDGRAMEAPGILIKRAMLNAVQNGRDGLGSIYVFASGNGAGNDDNCNFDGYTNSIYSITVGAIDREGQHPYYSEKCSAGLVVTYSSGAGDAIHTTDVGQNACYSGHGGTSAAAPLAAGIFALALQVNPDLTWRDMQYLAMDTAVPINLETDEWQTTTIGKKYSHTFGYGKIDSYALVEKAKTWVSVKPQAWLFSPWIHVHEDIPQGEQGLAVSFDVTPDMLKQANLARVEHVTITMNVEHTRRGDLSVDLVSPNKVVSHLSTARRLDNANTGYDDWTFMSVVHWGESGLGTWTVIVKDTKMNEHKGTWIDWHLKLWGESEDPALAKLLPMPTEEDDADHDITATTTLSATTTTLPPDPAATQSEPPIVTPSDHPDRPSKVKPSTTLADGSVATDTGTAVDEKPAAETSSSSWLPGFLPTFGVSPATQAWIWGSIALIVIFCSGLGVYLWIARRRRLRNSPRDGYEFELLDEEEAEGLNGGEKGVRGRKKGRKTRGGELYDAFAGGSDDEADFEADEYRDRSADREDGQNEKRSIRHEGEEEEEHPHHVVGDDDDDDEDAGSDDERRGLQSGRR</sequence>
<keyword evidence="12" id="KW-0325">Glycoprotein</keyword>